<feature type="region of interest" description="Disordered" evidence="1">
    <location>
        <begin position="385"/>
        <end position="486"/>
    </location>
</feature>
<dbReference type="InterPro" id="IPR036431">
    <property type="entry name" value="ARID_dom_sf"/>
</dbReference>
<name>A0A2N9I6B8_FAGSY</name>
<feature type="compositionally biased region" description="Polar residues" evidence="1">
    <location>
        <begin position="397"/>
        <end position="410"/>
    </location>
</feature>
<dbReference type="Gene3D" id="3.60.10.10">
    <property type="entry name" value="Endonuclease/exonuclease/phosphatase"/>
    <property type="match status" value="1"/>
</dbReference>
<feature type="domain" description="ARID" evidence="2">
    <location>
        <begin position="46"/>
        <end position="136"/>
    </location>
</feature>
<evidence type="ECO:0000313" key="3">
    <source>
        <dbReference type="EMBL" id="SPD19845.1"/>
    </source>
</evidence>
<dbReference type="PROSITE" id="PS51011">
    <property type="entry name" value="ARID"/>
    <property type="match status" value="1"/>
</dbReference>
<dbReference type="SMART" id="SM00501">
    <property type="entry name" value="BRIGHT"/>
    <property type="match status" value="1"/>
</dbReference>
<proteinExistence type="predicted"/>
<feature type="compositionally biased region" description="Polar residues" evidence="1">
    <location>
        <begin position="17"/>
        <end position="26"/>
    </location>
</feature>
<dbReference type="Pfam" id="PF03372">
    <property type="entry name" value="Exo_endo_phos"/>
    <property type="match status" value="1"/>
</dbReference>
<dbReference type="SUPFAM" id="SSF46774">
    <property type="entry name" value="ARID-like"/>
    <property type="match status" value="1"/>
</dbReference>
<dbReference type="InterPro" id="IPR036691">
    <property type="entry name" value="Endo/exonu/phosph_ase_sf"/>
</dbReference>
<dbReference type="SUPFAM" id="SSF56219">
    <property type="entry name" value="DNase I-like"/>
    <property type="match status" value="1"/>
</dbReference>
<dbReference type="SUPFAM" id="SSF56672">
    <property type="entry name" value="DNA/RNA polymerases"/>
    <property type="match status" value="1"/>
</dbReference>
<dbReference type="InterPro" id="IPR001606">
    <property type="entry name" value="ARID_dom"/>
</dbReference>
<dbReference type="InterPro" id="IPR043502">
    <property type="entry name" value="DNA/RNA_pol_sf"/>
</dbReference>
<reference evidence="3" key="1">
    <citation type="submission" date="2018-02" db="EMBL/GenBank/DDBJ databases">
        <authorList>
            <person name="Cohen D.B."/>
            <person name="Kent A.D."/>
        </authorList>
    </citation>
    <scope>NUCLEOTIDE SEQUENCE</scope>
</reference>
<sequence length="1781" mass="201307">MADHQRGADRSKGKELATTSSESSPCWSTYNAHCVRLAIERVAGPGATDITNEEIFYQTVDEMHAIVTRKPNIPDIQEELDLHRLFIEVIARGGQQEVEKNGLWREVRDVISPNTAVCDLLDFYNEHLLHYCEDFIAQNNAASRTRLGDAHWWFKPKPPLAQAPFIATKRRRKIPAPQTRSPDKSSSVRKIVDESVSGEAQAITGQQEQQNIVSAPAPCPSSFATRAPLLSSTATASPFPTQGDFGTELLKLQAEVDFLPDWIWNVPVDPQLYATEYPRGMSPWLGSYTGMETTPYLDTVANPHLAAAFPELAQYPQGMYPHSPPIFSMNSLFFYVYVEAVSKALSQYTFLAPWLDSHAGMDPNPYSEVAELISPARPIEAQIGTKPRLALPEGQVAPTSQRKVGDSSPTDDMANAEKKKLNTAAEELQPSAPSGYNISVKGQRVSSDRPASTPMKAEESGNSKEAEKKPDDNQKAMEDKQRNESMTKMHMQKEKAEIHCNVISHDNPPSPSPTLPTHLTASAPCTTPPPSTTLLELPIFSTSTPLATTTSPPATHWPHPFYTTPFFPIQHIQTPIPEASLPISKSTTHNNIPAAFTVTPPVTYIPPPLDKTMISSGLRHSFRFDVKFFTLLFDGGRKDPYHIIERWGNFCGSIWVSAMDLQWLTRVWDKLCKITDQPEGFFQSFRDGYWILEISCMKNKRGRFVELSDYHSGSQQGHIRIPEGKKRGGLDSFVKELRQFFLGCRLRLVSLSGCVAASRAEASKILNRDLSRNSHFPLNGESRRLGGDFAKSAGIMLNGRNSVFERIDFSQPHLPRVQLVEGGPRSTCHHTFLWNLVHRTLHITKEEGGKRAVSWVDVNSRPNELHVALGPLKQLVAIMPLSPDAKPIKPTKPNHRRKIRSKVEPVGQWGQPSFFSCLDLDSCYEKGEASRDSQASEISAPALDHCHAPTDITELPATPISVSHTSALPLVLFSDDDTVDARRPIQSVAPVANHGGQFEGEEKRSKWLDTQYRRFSKQVGVSITGFENQCYSLLRRIDEERMKKLKDSGPRQSSVSGKKFVRELKRLTSFIRLLSWNVRGLNSPCKREMVKNLLRDWRCWEVVNVVNTVGGILLMWDKKVLDKIDYHICSFSVLCNWKGVVDGFVWTCTGVYGPTVEVSRGDLWDELETIRQKWNDPWCVIGDFNVVRFSSERLGCNSFSPSMLAFSDFIESSYLVDLPLEEGPYTWGNRADPQSMSCIDRVLVSLDWEEQFPGVMHKLLPRPISDHHPILVEAGGMLRGKSSFKFENMWHKQDDFVDRVQEWWTSYTFSGTPSFVLACKLKALKWDLKRWNREEFGDLRFNKNRLMAELLELDVKEGLYGLTIEDKLQREFHKAELIRIAHLAEISRHQKIKQFSFMTLFQEKEAWRPKFDGLPIDSIRAEDRVLIERKFDKDEILQALQSSNGDKAPGPDGFTMGGRQILDSVLVANESLDSRIKSDIMERIGCGVRWCRSIQACISSVRFSILINGSPAGFFSSFRWLRQGDPLSPLLFLLVMEVLSRMLRKMKEGGFISGFTLGNTVKIAHLLFADDFILFCDANPQHLIYIWLVLTYFEVVTGLRVNMSKSEMVPVGVVPNLSTLADIMYCRIGALPLTYLGMLLGASFKSKSIWNSIMEKMECMLAEDREDPTKFSMGREVVMAFWSRGEEFMASGDCLEVWDYNWWVDHQEHPGAHGYGLWRSINFGWLDFVQYVDFEVGNGTFDIRTFYIALGDFHPVTFPWKAIWGVHGPRRVFFCPSRNLG</sequence>
<organism evidence="3">
    <name type="scientific">Fagus sylvatica</name>
    <name type="common">Beechnut</name>
    <dbReference type="NCBI Taxonomy" id="28930"/>
    <lineage>
        <taxon>Eukaryota</taxon>
        <taxon>Viridiplantae</taxon>
        <taxon>Streptophyta</taxon>
        <taxon>Embryophyta</taxon>
        <taxon>Tracheophyta</taxon>
        <taxon>Spermatophyta</taxon>
        <taxon>Magnoliopsida</taxon>
        <taxon>eudicotyledons</taxon>
        <taxon>Gunneridae</taxon>
        <taxon>Pentapetalae</taxon>
        <taxon>rosids</taxon>
        <taxon>fabids</taxon>
        <taxon>Fagales</taxon>
        <taxon>Fagaceae</taxon>
        <taxon>Fagus</taxon>
    </lineage>
</organism>
<dbReference type="Gene3D" id="1.10.150.60">
    <property type="entry name" value="ARID DNA-binding domain"/>
    <property type="match status" value="1"/>
</dbReference>
<evidence type="ECO:0000256" key="1">
    <source>
        <dbReference type="SAM" id="MobiDB-lite"/>
    </source>
</evidence>
<dbReference type="InterPro" id="IPR000477">
    <property type="entry name" value="RT_dom"/>
</dbReference>
<dbReference type="Pfam" id="PF00078">
    <property type="entry name" value="RVT_1"/>
    <property type="match status" value="1"/>
</dbReference>
<feature type="compositionally biased region" description="Basic and acidic residues" evidence="1">
    <location>
        <begin position="1"/>
        <end position="15"/>
    </location>
</feature>
<dbReference type="EMBL" id="OIVN01004891">
    <property type="protein sequence ID" value="SPD19845.1"/>
    <property type="molecule type" value="Genomic_DNA"/>
</dbReference>
<feature type="region of interest" description="Disordered" evidence="1">
    <location>
        <begin position="1"/>
        <end position="26"/>
    </location>
</feature>
<protein>
    <recommendedName>
        <fullName evidence="2">ARID domain-containing protein</fullName>
    </recommendedName>
</protein>
<dbReference type="GO" id="GO:0003677">
    <property type="term" value="F:DNA binding"/>
    <property type="evidence" value="ECO:0007669"/>
    <property type="project" value="InterPro"/>
</dbReference>
<dbReference type="Pfam" id="PF01388">
    <property type="entry name" value="ARID"/>
    <property type="match status" value="1"/>
</dbReference>
<evidence type="ECO:0000259" key="2">
    <source>
        <dbReference type="PROSITE" id="PS51011"/>
    </source>
</evidence>
<feature type="compositionally biased region" description="Basic and acidic residues" evidence="1">
    <location>
        <begin position="456"/>
        <end position="486"/>
    </location>
</feature>
<gene>
    <name evidence="3" type="ORF">FSB_LOCUS47727</name>
</gene>
<accession>A0A2N9I6B8</accession>
<dbReference type="PANTHER" id="PTHR46890">
    <property type="entry name" value="NON-LTR RETROLELEMENT REVERSE TRANSCRIPTASE-LIKE PROTEIN-RELATED"/>
    <property type="match status" value="1"/>
</dbReference>
<dbReference type="InterPro" id="IPR005135">
    <property type="entry name" value="Endo/exonuclease/phosphatase"/>
</dbReference>
<dbReference type="PANTHER" id="PTHR46890:SF50">
    <property type="entry name" value="RNA-DIRECTED DNA POLYMERASE, EUKARYOTA, REVERSE TRANSCRIPTASE ZINC-BINDING DOMAIN PROTEIN-RELATED"/>
    <property type="match status" value="1"/>
</dbReference>
<dbReference type="InterPro" id="IPR052343">
    <property type="entry name" value="Retrotransposon-Effector_Assoc"/>
</dbReference>
<dbReference type="GO" id="GO:0003824">
    <property type="term" value="F:catalytic activity"/>
    <property type="evidence" value="ECO:0007669"/>
    <property type="project" value="InterPro"/>
</dbReference>